<comment type="function">
    <text evidence="4">Binds mRNA; thus facilitating recognition of the initiation point. It is needed to translate mRNA with a short Shine-Dalgarno (SD) purine-rich sequence.</text>
</comment>
<gene>
    <name evidence="7" type="ORF">E6K81_05770</name>
</gene>
<evidence type="ECO:0000256" key="1">
    <source>
        <dbReference type="ARBA" id="ARBA00006767"/>
    </source>
</evidence>
<feature type="domain" description="S1 motif" evidence="6">
    <location>
        <begin position="167"/>
        <end position="239"/>
    </location>
</feature>
<feature type="domain" description="S1 motif" evidence="6">
    <location>
        <begin position="80"/>
        <end position="146"/>
    </location>
</feature>
<comment type="caution">
    <text evidence="7">The sequence shown here is derived from an EMBL/GenBank/DDBJ whole genome shotgun (WGS) entry which is preliminary data.</text>
</comment>
<dbReference type="SUPFAM" id="SSF50249">
    <property type="entry name" value="Nucleic acid-binding proteins"/>
    <property type="match status" value="3"/>
</dbReference>
<reference evidence="7 8" key="1">
    <citation type="journal article" date="2019" name="Nat. Microbiol.">
        <title>Mediterranean grassland soil C-N compound turnover is dependent on rainfall and depth, and is mediated by genomically divergent microorganisms.</title>
        <authorList>
            <person name="Diamond S."/>
            <person name="Andeer P.F."/>
            <person name="Li Z."/>
            <person name="Crits-Christoph A."/>
            <person name="Burstein D."/>
            <person name="Anantharaman K."/>
            <person name="Lane K.R."/>
            <person name="Thomas B.C."/>
            <person name="Pan C."/>
            <person name="Northen T.R."/>
            <person name="Banfield J.F."/>
        </authorList>
    </citation>
    <scope>NUCLEOTIDE SEQUENCE [LARGE SCALE GENOMIC DNA]</scope>
    <source>
        <strain evidence="7">WS_11</strain>
    </source>
</reference>
<dbReference type="GO" id="GO:0022627">
    <property type="term" value="C:cytosolic small ribosomal subunit"/>
    <property type="evidence" value="ECO:0007669"/>
    <property type="project" value="TreeGrafter"/>
</dbReference>
<organism evidence="7 8">
    <name type="scientific">Eiseniibacteriota bacterium</name>
    <dbReference type="NCBI Taxonomy" id="2212470"/>
    <lineage>
        <taxon>Bacteria</taxon>
        <taxon>Candidatus Eiseniibacteriota</taxon>
    </lineage>
</organism>
<dbReference type="PANTHER" id="PTHR10724">
    <property type="entry name" value="30S RIBOSOMAL PROTEIN S1"/>
    <property type="match status" value="1"/>
</dbReference>
<proteinExistence type="inferred from homology"/>
<evidence type="ECO:0000259" key="6">
    <source>
        <dbReference type="PROSITE" id="PS50126"/>
    </source>
</evidence>
<dbReference type="InterPro" id="IPR050437">
    <property type="entry name" value="Ribos_protein_bS1-like"/>
</dbReference>
<dbReference type="PRINTS" id="PR00681">
    <property type="entry name" value="RIBOSOMALS1"/>
</dbReference>
<evidence type="ECO:0000256" key="2">
    <source>
        <dbReference type="ARBA" id="ARBA00022980"/>
    </source>
</evidence>
<name>A0A538UAY0_UNCEI</name>
<evidence type="ECO:0000256" key="5">
    <source>
        <dbReference type="SAM" id="MobiDB-lite"/>
    </source>
</evidence>
<evidence type="ECO:0000313" key="7">
    <source>
        <dbReference type="EMBL" id="TMQ73063.1"/>
    </source>
</evidence>
<protein>
    <submittedName>
        <fullName evidence="7">S1 RNA-binding domain-containing protein</fullName>
    </submittedName>
</protein>
<dbReference type="InterPro" id="IPR012340">
    <property type="entry name" value="NA-bd_OB-fold"/>
</dbReference>
<dbReference type="InterPro" id="IPR003029">
    <property type="entry name" value="S1_domain"/>
</dbReference>
<dbReference type="PANTHER" id="PTHR10724:SF7">
    <property type="entry name" value="SMALL RIBOSOMAL SUBUNIT PROTEIN BS1C"/>
    <property type="match status" value="1"/>
</dbReference>
<dbReference type="CDD" id="cd04465">
    <property type="entry name" value="S1_RPS1_repeat_ec2_hs2"/>
    <property type="match status" value="1"/>
</dbReference>
<feature type="domain" description="S1 motif" evidence="6">
    <location>
        <begin position="256"/>
        <end position="325"/>
    </location>
</feature>
<dbReference type="FunFam" id="2.40.50.140:FF:000103">
    <property type="entry name" value="protein RRP5 homolog"/>
    <property type="match status" value="1"/>
</dbReference>
<keyword evidence="3" id="KW-0687">Ribonucleoprotein</keyword>
<dbReference type="AlphaFoldDB" id="A0A538UAY0"/>
<sequence length="383" mass="40570">MRGSVVTIGAEHALLDIGARCEAIADLSPFRNEDGSLQIAVGDTLELFVVESGDQIVLARSVRSDPGSALRQVREAHAAGVPITGRVTGLNAGGLEVDLGGARGFCPLSQIESGFCADPSTYVGRTLEFLVTGVEESRRNAVLSRRQLLRRAEEEETRRRLASLKPGDELDGTVARLEPFGAFVTLAPGIDGMVHVSEIQHARVAHPRDVLNLGERVRVSVLRIEPGKDQRPRIALSIKASAPDPWTDIVHRFPVGLRVKGVVANLAEFGAFVTLAPGIDGLVHISEIAAQRTQRVKDALAQGQEVEAIILAVDPAKRRISLSIRAAQAAEEPAAAAGDAGAGNRQPAPEAARPEAPPAPPADAPLTTMAIALRAAAERARRK</sequence>
<accession>A0A538UAY0</accession>
<dbReference type="PROSITE" id="PS50126">
    <property type="entry name" value="S1"/>
    <property type="match status" value="3"/>
</dbReference>
<dbReference type="EMBL" id="VBPB01000083">
    <property type="protein sequence ID" value="TMQ73063.1"/>
    <property type="molecule type" value="Genomic_DNA"/>
</dbReference>
<dbReference type="GO" id="GO:0006412">
    <property type="term" value="P:translation"/>
    <property type="evidence" value="ECO:0007669"/>
    <property type="project" value="TreeGrafter"/>
</dbReference>
<dbReference type="Gene3D" id="2.40.50.140">
    <property type="entry name" value="Nucleic acid-binding proteins"/>
    <property type="match status" value="3"/>
</dbReference>
<keyword evidence="2" id="KW-0689">Ribosomal protein</keyword>
<dbReference type="Proteomes" id="UP000319771">
    <property type="component" value="Unassembled WGS sequence"/>
</dbReference>
<dbReference type="SMART" id="SM00316">
    <property type="entry name" value="S1"/>
    <property type="match status" value="3"/>
</dbReference>
<evidence type="ECO:0000256" key="4">
    <source>
        <dbReference type="ARBA" id="ARBA00025604"/>
    </source>
</evidence>
<evidence type="ECO:0000313" key="8">
    <source>
        <dbReference type="Proteomes" id="UP000319771"/>
    </source>
</evidence>
<comment type="similarity">
    <text evidence="1">Belongs to the bacterial ribosomal protein bS1 family.</text>
</comment>
<dbReference type="InterPro" id="IPR035104">
    <property type="entry name" value="Ribosomal_protein_S1-like"/>
</dbReference>
<dbReference type="GO" id="GO:0003735">
    <property type="term" value="F:structural constituent of ribosome"/>
    <property type="evidence" value="ECO:0007669"/>
    <property type="project" value="TreeGrafter"/>
</dbReference>
<evidence type="ECO:0000256" key="3">
    <source>
        <dbReference type="ARBA" id="ARBA00023274"/>
    </source>
</evidence>
<feature type="compositionally biased region" description="Low complexity" evidence="5">
    <location>
        <begin position="333"/>
        <end position="351"/>
    </location>
</feature>
<feature type="region of interest" description="Disordered" evidence="5">
    <location>
        <begin position="333"/>
        <end position="369"/>
    </location>
</feature>
<dbReference type="Pfam" id="PF00575">
    <property type="entry name" value="S1"/>
    <property type="match status" value="3"/>
</dbReference>
<dbReference type="GO" id="GO:0003729">
    <property type="term" value="F:mRNA binding"/>
    <property type="evidence" value="ECO:0007669"/>
    <property type="project" value="TreeGrafter"/>
</dbReference>